<name>A0A8H6FTX3_9LECA</name>
<comment type="caution">
    <text evidence="3">The sequence shown here is derived from an EMBL/GenBank/DDBJ whole genome shotgun (WGS) entry which is preliminary data.</text>
</comment>
<proteinExistence type="predicted"/>
<dbReference type="OrthoDB" id="5418480at2759"/>
<organism evidence="3 4">
    <name type="scientific">Letharia columbiana</name>
    <dbReference type="NCBI Taxonomy" id="112416"/>
    <lineage>
        <taxon>Eukaryota</taxon>
        <taxon>Fungi</taxon>
        <taxon>Dikarya</taxon>
        <taxon>Ascomycota</taxon>
        <taxon>Pezizomycotina</taxon>
        <taxon>Lecanoromycetes</taxon>
        <taxon>OSLEUM clade</taxon>
        <taxon>Lecanoromycetidae</taxon>
        <taxon>Lecanorales</taxon>
        <taxon>Lecanorineae</taxon>
        <taxon>Parmeliaceae</taxon>
        <taxon>Letharia</taxon>
    </lineage>
</organism>
<keyword evidence="2" id="KW-0732">Signal</keyword>
<feature type="compositionally biased region" description="Pro residues" evidence="1">
    <location>
        <begin position="190"/>
        <end position="199"/>
    </location>
</feature>
<keyword evidence="4" id="KW-1185">Reference proteome</keyword>
<sequence length="216" mass="23520">MAHRKVCRPFILLFLLLRAHAIVTLAISPTNPVSLLNDTMIAPASTPLAGLISQNATSPSLSQNMIDYRIVGTPLVLRITETGQTFSQRSVNRVIDAAIRRIVGKINSGAGSKPIDGGRFWQLSSDIEVRFDAISDGQLTYFLLGDAIAGAWQYMNEPWSSFREIVFDIVLAGRGWDYIGYGRFAKYGPFPPPPSPPGPSSSSLSRSTNPAPNDIE</sequence>
<evidence type="ECO:0000313" key="3">
    <source>
        <dbReference type="EMBL" id="KAF6234678.1"/>
    </source>
</evidence>
<feature type="compositionally biased region" description="Low complexity" evidence="1">
    <location>
        <begin position="200"/>
        <end position="216"/>
    </location>
</feature>
<protein>
    <submittedName>
        <fullName evidence="3">Uncharacterized protein</fullName>
    </submittedName>
</protein>
<reference evidence="3 4" key="1">
    <citation type="journal article" date="2020" name="Genomics">
        <title>Complete, high-quality genomes from long-read metagenomic sequencing of two wolf lichen thalli reveals enigmatic genome architecture.</title>
        <authorList>
            <person name="McKenzie S.K."/>
            <person name="Walston R.F."/>
            <person name="Allen J.L."/>
        </authorList>
    </citation>
    <scope>NUCLEOTIDE SEQUENCE [LARGE SCALE GENOMIC DNA]</scope>
    <source>
        <strain evidence="3">WasteWater2</strain>
    </source>
</reference>
<feature type="signal peptide" evidence="2">
    <location>
        <begin position="1"/>
        <end position="21"/>
    </location>
</feature>
<evidence type="ECO:0000256" key="2">
    <source>
        <dbReference type="SAM" id="SignalP"/>
    </source>
</evidence>
<dbReference type="GeneID" id="59288961"/>
<evidence type="ECO:0000256" key="1">
    <source>
        <dbReference type="SAM" id="MobiDB-lite"/>
    </source>
</evidence>
<accession>A0A8H6FTX3</accession>
<gene>
    <name evidence="3" type="ORF">HO173_007304</name>
</gene>
<dbReference type="EMBL" id="JACCJC010000029">
    <property type="protein sequence ID" value="KAF6234678.1"/>
    <property type="molecule type" value="Genomic_DNA"/>
</dbReference>
<evidence type="ECO:0000313" key="4">
    <source>
        <dbReference type="Proteomes" id="UP000578531"/>
    </source>
</evidence>
<dbReference type="AlphaFoldDB" id="A0A8H6FTX3"/>
<feature type="chain" id="PRO_5034411049" evidence="2">
    <location>
        <begin position="22"/>
        <end position="216"/>
    </location>
</feature>
<feature type="region of interest" description="Disordered" evidence="1">
    <location>
        <begin position="190"/>
        <end position="216"/>
    </location>
</feature>
<dbReference type="Proteomes" id="UP000578531">
    <property type="component" value="Unassembled WGS sequence"/>
</dbReference>
<dbReference type="RefSeq" id="XP_037164069.1">
    <property type="nucleotide sequence ID" value="XM_037309208.1"/>
</dbReference>